<keyword evidence="4" id="KW-1185">Reference proteome</keyword>
<dbReference type="SUPFAM" id="SSF56112">
    <property type="entry name" value="Protein kinase-like (PK-like)"/>
    <property type="match status" value="1"/>
</dbReference>
<organism evidence="3 4">
    <name type="scientific">Gordonia araii NBRC 100433</name>
    <dbReference type="NCBI Taxonomy" id="1073574"/>
    <lineage>
        <taxon>Bacteria</taxon>
        <taxon>Bacillati</taxon>
        <taxon>Actinomycetota</taxon>
        <taxon>Actinomycetes</taxon>
        <taxon>Mycobacteriales</taxon>
        <taxon>Gordoniaceae</taxon>
        <taxon>Gordonia</taxon>
    </lineage>
</organism>
<accession>G7H1B9</accession>
<evidence type="ECO:0000313" key="4">
    <source>
        <dbReference type="Proteomes" id="UP000035088"/>
    </source>
</evidence>
<evidence type="ECO:0000259" key="2">
    <source>
        <dbReference type="Pfam" id="PF03109"/>
    </source>
</evidence>
<dbReference type="InterPro" id="IPR050154">
    <property type="entry name" value="UbiB_kinase"/>
</dbReference>
<evidence type="ECO:0000256" key="1">
    <source>
        <dbReference type="ARBA" id="ARBA00009670"/>
    </source>
</evidence>
<comment type="similarity">
    <text evidence="1">Belongs to the protein kinase superfamily. ADCK protein kinase family.</text>
</comment>
<dbReference type="AlphaFoldDB" id="G7H1B9"/>
<dbReference type="PANTHER" id="PTHR10566:SF113">
    <property type="entry name" value="PROTEIN ACTIVITY OF BC1 COMPLEX KINASE 7, CHLOROPLASTIC"/>
    <property type="match status" value="1"/>
</dbReference>
<dbReference type="InterPro" id="IPR011009">
    <property type="entry name" value="Kinase-like_dom_sf"/>
</dbReference>
<dbReference type="PANTHER" id="PTHR10566">
    <property type="entry name" value="CHAPERONE-ACTIVITY OF BC1 COMPLEX CABC1 -RELATED"/>
    <property type="match status" value="1"/>
</dbReference>
<comment type="caution">
    <text evidence="3">The sequence shown here is derived from an EMBL/GenBank/DDBJ whole genome shotgun (WGS) entry which is preliminary data.</text>
</comment>
<gene>
    <name evidence="3" type="ORF">GOARA_044_00170</name>
</gene>
<dbReference type="STRING" id="1073574.GOARA_044_00170"/>
<dbReference type="InterPro" id="IPR004147">
    <property type="entry name" value="ABC1_dom"/>
</dbReference>
<dbReference type="Pfam" id="PF03109">
    <property type="entry name" value="ABC1"/>
    <property type="match status" value="1"/>
</dbReference>
<dbReference type="InterPro" id="IPR034646">
    <property type="entry name" value="ADCK3_dom"/>
</dbReference>
<protein>
    <recommendedName>
        <fullName evidence="2">ABC1 atypical kinase-like domain-containing protein</fullName>
    </recommendedName>
</protein>
<sequence>MTALAANHVVRDVGWRVSTVGKSADEKNRAREKSMMLLANQLTHVLGGMKGAAMKVGQMLSVIELPFLPEEGRAEFQAKLAVLRDSAPDVGYDTMRKAIERELGRPIPEVFESFDQEAVAAASIGQVYRGRLHDGRDVAVKIKYPSIDDAVRADIKNLVAFLKFWRSLVPTLASREFLAELRSTLANELDYAAEARNQARMADAYAGHPFIVVPQVVREISTGNMLVTEWFDGEPLDPARSMLAAERNRLGEILYRFYVGTIYREGEFCGDPHPGNVLVGSGGRVGFVDFGAYKRMDRDARDFETRLWRAGVARRGDEIRALAVARGVIDEDAPITEEDCLRFTLDAFHWQMTDEEIAMTHRRASGVMSVIDPQSETFGDVRRQTLPPEHLVSRRVDMATAGMLAQLEAKANWCRIASEWLAGAEPATELGRQEQRWREAR</sequence>
<dbReference type="CDD" id="cd13970">
    <property type="entry name" value="ABC1_ADCK3"/>
    <property type="match status" value="1"/>
</dbReference>
<reference evidence="3 4" key="1">
    <citation type="submission" date="2011-11" db="EMBL/GenBank/DDBJ databases">
        <title>Whole genome shotgun sequence of Gordonia araii NBRC 100433.</title>
        <authorList>
            <person name="Yoshida Y."/>
            <person name="Hosoyama A."/>
            <person name="Tsuchikane K."/>
            <person name="Katsumata H."/>
            <person name="Yamazaki S."/>
            <person name="Fujita N."/>
        </authorList>
    </citation>
    <scope>NUCLEOTIDE SEQUENCE [LARGE SCALE GENOMIC DNA]</scope>
    <source>
        <strain evidence="3 4">NBRC 100433</strain>
    </source>
</reference>
<dbReference type="EMBL" id="BAEE01000044">
    <property type="protein sequence ID" value="GAB09644.1"/>
    <property type="molecule type" value="Genomic_DNA"/>
</dbReference>
<evidence type="ECO:0000313" key="3">
    <source>
        <dbReference type="EMBL" id="GAB09644.1"/>
    </source>
</evidence>
<feature type="domain" description="ABC1 atypical kinase-like" evidence="2">
    <location>
        <begin position="83"/>
        <end position="314"/>
    </location>
</feature>
<name>G7H1B9_9ACTN</name>
<proteinExistence type="inferred from homology"/>
<dbReference type="Proteomes" id="UP000035088">
    <property type="component" value="Unassembled WGS sequence"/>
</dbReference>